<keyword evidence="2" id="KW-1185">Reference proteome</keyword>
<sequence length="582" mass="66098">ALYFCKPFRECVINFPNMSVGPTAQPMSPQNQQPSNTNSTSYKKDPNVNGDIKINSDSTLTSTQAIENTLFGALKDLFSKISTQKKRTGVLAPNNFITKLKKENEFFRSTMHQDAHEFLNYVLNTIAENVMEQQKKISDQISEREQILFCNINDKSKLTTNGVHTQGSDDDETSSKSFETNSGTSPKTTWVHQLFEGTLTNETKCLTCETVTSRDESFLDLSIDIEQNSSVTSCLRQFSASEMLCHKDKFFCDVCCSYQEAEKRMKIKKLPNVLALHLKRFKFQDKLQRYIKLSYRVVFPFELRLFNTCDDIEDPDRLYELYAICVHIGSGPYHGHYVALVKSMGQWLLFDDENVDPVDEAEIQKYFGDSPGTGSGYVLFYQACDLDKNVKGLSNYVWPNNNATGSSASSTELDVSIEANDSLVNDVPTTVNGTIDHNNTSVTNNDEPRRHPTREPSFSDRLQLWKNTTDKRKSNVDQDNNNPKGNDDCSNHSHEKSHSGEKPEKTALFWRSKDKKDDKKDDKDDKKFPSLGTTIEESGKEHNAAIKKDKKAEKEEKKREKKHKEKKLDKLPPSPNGIQASI</sequence>
<protein>
    <submittedName>
        <fullName evidence="1">3017_t:CDS:1</fullName>
    </submittedName>
</protein>
<evidence type="ECO:0000313" key="2">
    <source>
        <dbReference type="Proteomes" id="UP000789920"/>
    </source>
</evidence>
<feature type="non-terminal residue" evidence="1">
    <location>
        <position position="1"/>
    </location>
</feature>
<gene>
    <name evidence="1" type="ORF">RPERSI_LOCUS12511</name>
</gene>
<name>A0ACA9Q396_9GLOM</name>
<organism evidence="1 2">
    <name type="scientific">Racocetra persica</name>
    <dbReference type="NCBI Taxonomy" id="160502"/>
    <lineage>
        <taxon>Eukaryota</taxon>
        <taxon>Fungi</taxon>
        <taxon>Fungi incertae sedis</taxon>
        <taxon>Mucoromycota</taxon>
        <taxon>Glomeromycotina</taxon>
        <taxon>Glomeromycetes</taxon>
        <taxon>Diversisporales</taxon>
        <taxon>Gigasporaceae</taxon>
        <taxon>Racocetra</taxon>
    </lineage>
</organism>
<evidence type="ECO:0000313" key="1">
    <source>
        <dbReference type="EMBL" id="CAG8734513.1"/>
    </source>
</evidence>
<accession>A0ACA9Q396</accession>
<dbReference type="Proteomes" id="UP000789920">
    <property type="component" value="Unassembled WGS sequence"/>
</dbReference>
<dbReference type="EMBL" id="CAJVQC010026852">
    <property type="protein sequence ID" value="CAG8734513.1"/>
    <property type="molecule type" value="Genomic_DNA"/>
</dbReference>
<proteinExistence type="predicted"/>
<reference evidence="1" key="1">
    <citation type="submission" date="2021-06" db="EMBL/GenBank/DDBJ databases">
        <authorList>
            <person name="Kallberg Y."/>
            <person name="Tangrot J."/>
            <person name="Rosling A."/>
        </authorList>
    </citation>
    <scope>NUCLEOTIDE SEQUENCE</scope>
    <source>
        <strain evidence="1">MA461A</strain>
    </source>
</reference>
<comment type="caution">
    <text evidence="1">The sequence shown here is derived from an EMBL/GenBank/DDBJ whole genome shotgun (WGS) entry which is preliminary data.</text>
</comment>